<protein>
    <recommendedName>
        <fullName evidence="2">NADP-dependent oxidoreductase domain-containing protein</fullName>
    </recommendedName>
</protein>
<dbReference type="AlphaFoldDB" id="A0A7S0UFP9"/>
<keyword evidence="1" id="KW-0812">Transmembrane</keyword>
<dbReference type="Gene3D" id="3.20.20.100">
    <property type="entry name" value="NADP-dependent oxidoreductase domain"/>
    <property type="match status" value="1"/>
</dbReference>
<proteinExistence type="predicted"/>
<name>A0A7S0UFP9_9STRA</name>
<evidence type="ECO:0000313" key="3">
    <source>
        <dbReference type="EMBL" id="CAD8761008.1"/>
    </source>
</evidence>
<dbReference type="EMBL" id="HBFL01001464">
    <property type="protein sequence ID" value="CAD8761008.1"/>
    <property type="molecule type" value="Transcribed_RNA"/>
</dbReference>
<dbReference type="PRINTS" id="PR00069">
    <property type="entry name" value="ALDKETRDTASE"/>
</dbReference>
<gene>
    <name evidence="3" type="ORF">PDEL1432_LOCUS1048</name>
</gene>
<dbReference type="InterPro" id="IPR036812">
    <property type="entry name" value="NAD(P)_OxRdtase_dom_sf"/>
</dbReference>
<evidence type="ECO:0000256" key="1">
    <source>
        <dbReference type="SAM" id="Phobius"/>
    </source>
</evidence>
<accession>A0A7S0UFP9</accession>
<dbReference type="InterPro" id="IPR023210">
    <property type="entry name" value="NADP_OxRdtase_dom"/>
</dbReference>
<dbReference type="CDD" id="cd19071">
    <property type="entry name" value="AKR_AKR1-5-like"/>
    <property type="match status" value="1"/>
</dbReference>
<dbReference type="GO" id="GO:0016491">
    <property type="term" value="F:oxidoreductase activity"/>
    <property type="evidence" value="ECO:0007669"/>
    <property type="project" value="InterPro"/>
</dbReference>
<evidence type="ECO:0000259" key="2">
    <source>
        <dbReference type="Pfam" id="PF00248"/>
    </source>
</evidence>
<dbReference type="Pfam" id="PF00248">
    <property type="entry name" value="Aldo_ket_red"/>
    <property type="match status" value="1"/>
</dbReference>
<organism evidence="3">
    <name type="scientific">Pseudo-nitzschia delicatissima</name>
    <dbReference type="NCBI Taxonomy" id="44447"/>
    <lineage>
        <taxon>Eukaryota</taxon>
        <taxon>Sar</taxon>
        <taxon>Stramenopiles</taxon>
        <taxon>Ochrophyta</taxon>
        <taxon>Bacillariophyta</taxon>
        <taxon>Bacillariophyceae</taxon>
        <taxon>Bacillariophycidae</taxon>
        <taxon>Bacillariales</taxon>
        <taxon>Bacillariaceae</taxon>
        <taxon>Pseudo-nitzschia</taxon>
    </lineage>
</organism>
<feature type="domain" description="NADP-dependent oxidoreductase" evidence="2">
    <location>
        <begin position="62"/>
        <end position="316"/>
    </location>
</feature>
<dbReference type="SUPFAM" id="SSF51430">
    <property type="entry name" value="NAD(P)-linked oxidoreductase"/>
    <property type="match status" value="1"/>
</dbReference>
<reference evidence="3" key="1">
    <citation type="submission" date="2021-01" db="EMBL/GenBank/DDBJ databases">
        <authorList>
            <person name="Corre E."/>
            <person name="Pelletier E."/>
            <person name="Niang G."/>
            <person name="Scheremetjew M."/>
            <person name="Finn R."/>
            <person name="Kale V."/>
            <person name="Holt S."/>
            <person name="Cochrane G."/>
            <person name="Meng A."/>
            <person name="Brown T."/>
            <person name="Cohen L."/>
        </authorList>
    </citation>
    <scope>NUCLEOTIDE SEQUENCE</scope>
    <source>
        <strain evidence="3">UNC1205</strain>
    </source>
</reference>
<dbReference type="InterPro" id="IPR020471">
    <property type="entry name" value="AKR"/>
</dbReference>
<dbReference type="PANTHER" id="PTHR11732">
    <property type="entry name" value="ALDO/KETO REDUCTASE"/>
    <property type="match status" value="1"/>
</dbReference>
<keyword evidence="1" id="KW-1133">Transmembrane helix</keyword>
<feature type="transmembrane region" description="Helical" evidence="1">
    <location>
        <begin position="15"/>
        <end position="36"/>
    </location>
</feature>
<keyword evidence="1" id="KW-0472">Membrane</keyword>
<sequence length="329" mass="37363">MVAVKAPAARSPRLVTHYLLLAFAASFLCGTVFVIHNSHTQSMHIRAHVAKPHLIYGTAWKKGQTATLVSDAVKAGFRHIDTACQPKHYNEPGVGNGWKAAAEELGLERKDLWLQTKFTPIGGQDPKNVPYDPTKPIDEQAKASLKMSLKNLQTTYLDSWVLHSSPGTFDDLMKVWRVMEEAVDNHQAKAIGISNIYDPPTFRMLYEQARHKPSFLQNRFTKKTDFDTDLRHFCQSHKIQYQSFWTLTANVRALDTEKVRKLAEGKELTPQTYMYAFLMSLGYVTPLSGTTDKSHMEEDVAAMARLQEGEQMFTLDEQKYMAKLLDMHL</sequence>